<sequence>MCYTIGEQLTRNRAVLNPNGDWLGPHIAHILVTVDHSPLLVTGNTQFQSTEPPPPPPHQYALSTSIPYSASRDAITQTRQMSFQQNHGQIEEFWRLQSDLNKERPPGRFPPGMCGENQALQSLYLANGPLYAFGAALVINNHDFMDQDLFPSVAATKANARVAFGPCQTCQNLYRFANVIFYDIATGWVYGPPPPPDRPLGPAWKLFHKCQLYNCMNDCQKCDRSKVFRCPKGCVASWCDKSHFKADKKHASNCYAEPSTPPETGHPQSGRYQSENPPLLAQTVSSLPPELQNRYPTHYNVTHYPTRHYANGAGPSGTR</sequence>
<name>A0A4Y7QJR9_9AGAM</name>
<proteinExistence type="predicted"/>
<dbReference type="AlphaFoldDB" id="A0A4Y7QJR9"/>
<organism evidence="2 3">
    <name type="scientific">Rickenella mellea</name>
    <dbReference type="NCBI Taxonomy" id="50990"/>
    <lineage>
        <taxon>Eukaryota</taxon>
        <taxon>Fungi</taxon>
        <taxon>Dikarya</taxon>
        <taxon>Basidiomycota</taxon>
        <taxon>Agaricomycotina</taxon>
        <taxon>Agaricomycetes</taxon>
        <taxon>Hymenochaetales</taxon>
        <taxon>Rickenellaceae</taxon>
        <taxon>Rickenella</taxon>
    </lineage>
</organism>
<evidence type="ECO:0000256" key="1">
    <source>
        <dbReference type="SAM" id="MobiDB-lite"/>
    </source>
</evidence>
<dbReference type="Proteomes" id="UP000294933">
    <property type="component" value="Unassembled WGS sequence"/>
</dbReference>
<feature type="region of interest" description="Disordered" evidence="1">
    <location>
        <begin position="253"/>
        <end position="276"/>
    </location>
</feature>
<reference evidence="2 3" key="1">
    <citation type="submission" date="2018-06" db="EMBL/GenBank/DDBJ databases">
        <title>A transcriptomic atlas of mushroom development highlights an independent origin of complex multicellularity.</title>
        <authorList>
            <consortium name="DOE Joint Genome Institute"/>
            <person name="Krizsan K."/>
            <person name="Almasi E."/>
            <person name="Merenyi Z."/>
            <person name="Sahu N."/>
            <person name="Viragh M."/>
            <person name="Koszo T."/>
            <person name="Mondo S."/>
            <person name="Kiss B."/>
            <person name="Balint B."/>
            <person name="Kues U."/>
            <person name="Barry K."/>
            <person name="Hegedus J.C."/>
            <person name="Henrissat B."/>
            <person name="Johnson J."/>
            <person name="Lipzen A."/>
            <person name="Ohm R."/>
            <person name="Nagy I."/>
            <person name="Pangilinan J."/>
            <person name="Yan J."/>
            <person name="Xiong Y."/>
            <person name="Grigoriev I.V."/>
            <person name="Hibbett D.S."/>
            <person name="Nagy L.G."/>
        </authorList>
    </citation>
    <scope>NUCLEOTIDE SEQUENCE [LARGE SCALE GENOMIC DNA]</scope>
    <source>
        <strain evidence="2 3">SZMC22713</strain>
    </source>
</reference>
<dbReference type="VEuPathDB" id="FungiDB:BD410DRAFT_335432"/>
<accession>A0A4Y7QJR9</accession>
<protein>
    <submittedName>
        <fullName evidence="2">Uncharacterized protein</fullName>
    </submittedName>
</protein>
<evidence type="ECO:0000313" key="3">
    <source>
        <dbReference type="Proteomes" id="UP000294933"/>
    </source>
</evidence>
<feature type="compositionally biased region" description="Polar residues" evidence="1">
    <location>
        <begin position="266"/>
        <end position="276"/>
    </location>
</feature>
<dbReference type="EMBL" id="ML170158">
    <property type="protein sequence ID" value="TDL27894.1"/>
    <property type="molecule type" value="Genomic_DNA"/>
</dbReference>
<keyword evidence="3" id="KW-1185">Reference proteome</keyword>
<gene>
    <name evidence="2" type="ORF">BD410DRAFT_335432</name>
</gene>
<evidence type="ECO:0000313" key="2">
    <source>
        <dbReference type="EMBL" id="TDL27894.1"/>
    </source>
</evidence>